<dbReference type="InterPro" id="IPR030934">
    <property type="entry name" value="Intein_C"/>
</dbReference>
<protein>
    <submittedName>
        <fullName evidence="8">Intein-containing myotubularin-related</fullName>
    </submittedName>
</protein>
<dbReference type="PROSITE" id="PS50819">
    <property type="entry name" value="INTEIN_ENDONUCLEASE"/>
    <property type="match status" value="1"/>
</dbReference>
<dbReference type="PROSITE" id="PS51339">
    <property type="entry name" value="PPASE_MYOTUBULARIN"/>
    <property type="match status" value="1"/>
</dbReference>
<accession>A0A9Q0LCU8</accession>
<evidence type="ECO:0000259" key="6">
    <source>
        <dbReference type="PROSITE" id="PS50819"/>
    </source>
</evidence>
<dbReference type="InterPro" id="IPR010569">
    <property type="entry name" value="Myotubularin-like_Pase_dom"/>
</dbReference>
<dbReference type="InterPro" id="IPR004042">
    <property type="entry name" value="Intein_endonuc_central"/>
</dbReference>
<dbReference type="Proteomes" id="UP001149090">
    <property type="component" value="Unassembled WGS sequence"/>
</dbReference>
<dbReference type="GO" id="GO:0005737">
    <property type="term" value="C:cytoplasm"/>
    <property type="evidence" value="ECO:0007669"/>
    <property type="project" value="TreeGrafter"/>
</dbReference>
<feature type="region of interest" description="Disordered" evidence="5">
    <location>
        <begin position="1"/>
        <end position="39"/>
    </location>
</feature>
<sequence length="1109" mass="130980">MSDKEENKEEKNNGKNKENDSKTENDIKEIIENQEDETKNQEMNLNLHQNENQQKIIYEEQTLIEGEVEITLIDKIIYIFPQDQDEKKQHFYGVLRLTNYRLYFIPTELDSIKFIPSQNFPEITLGNIASIEKFGGIKSKNILGFGFEILHKEFKKTKFYIPYKRIISKNFIESLEQLITPTKIQDTFAFSHKKQKDIDDGWQIYNPIEEFKRFEIPNDSWRISQYNDEYKLSETYPSHLIIPNDLKDEELTNIASSRFLNRIPVLVWKNNSDTVFLLRGAQSKQEKKTASYDEKYIKEIIELTKNKGDFIIIDCQNKKNTSKNKNKNKNKNNKKELTKIESDYGCKIEFLGISAKKVIEESINKLRNLCLFSSNLFKLSNENKKWYSSLEETNWINHLKTIISSSIQIGNYLNNNTSVLIQSANGRDRSVTSDTPILCRLEGDSNVFIRRIEELYNNQNEWVLNSRIKNKETCFPLNNLEVWTEDGFVKVYQIVRHKTCEEIVRVVTDSGSVDVTKGHSLLDLNGNCVKIDNVDLGHPILHHKFSSYHQKNTNSSLKISDNLNALFVNNQIAWSFGFFAAFSQCESGNNWKITHFDHNLILKFKSIFENIFINLKDKNQNIKMSKNSNQSIFKITFNIENINNRKYELSLNNPFSSNQKTLSEQFNKFLCNQFFHFSGERKIPDFVLNWNSQFQKSFFDGLVGNNLSKPKKLQNQKIKINSKSKLYISGIYLLVEEIGEMNIKIEFNEKSEEFEIEVSKKKETERNQKKPNLSSCVKQKIKIGVSNQYVYDLSTRNEHFQAGIGNIIVHNTAQLSSLTQLLEDHFYRTIRGFEILIEKEWISFGHDFGIFRNFSKKKNNEKPSYSIFIQWIDCVYQVLHQFPNAFEFNEDLLINILENLFSLKFGTFIFPFEKDRKENNIHLNTYSLWTSINENLDLFVNPMYQPVKEPLRPSVFTRHIAFWERYYMKSLFSQKIQEETKTIQRILQECSKLSQEMSLFEKENIKALEYQNRLLKELEELKKQQNDETPLNFSKNENENEKEKEKDKEKEKENENENENENDKENDKEKDKENDKENDNENDKEDDKEKDNENDKEDDKEDEKEKKDK</sequence>
<dbReference type="Gene3D" id="2.30.29.30">
    <property type="entry name" value="Pleckstrin-homology domain (PH domain)/Phosphotyrosine-binding domain (PTB)"/>
    <property type="match status" value="1"/>
</dbReference>
<dbReference type="PROSITE" id="PS50818">
    <property type="entry name" value="INTEIN_C_TER"/>
    <property type="match status" value="1"/>
</dbReference>
<dbReference type="InterPro" id="IPR030564">
    <property type="entry name" value="Myotubularin"/>
</dbReference>
<feature type="domain" description="DOD-type homing endonuclease" evidence="6">
    <location>
        <begin position="678"/>
        <end position="740"/>
    </location>
</feature>
<dbReference type="SUPFAM" id="SSF50729">
    <property type="entry name" value="PH domain-like"/>
    <property type="match status" value="1"/>
</dbReference>
<proteinExistence type="inferred from homology"/>
<dbReference type="OrthoDB" id="271628at2759"/>
<dbReference type="GO" id="GO:0046856">
    <property type="term" value="P:phosphatidylinositol dephosphorylation"/>
    <property type="evidence" value="ECO:0007669"/>
    <property type="project" value="TreeGrafter"/>
</dbReference>
<dbReference type="InterPro" id="IPR027434">
    <property type="entry name" value="Homing_endonucl"/>
</dbReference>
<reference evidence="8" key="1">
    <citation type="submission" date="2022-10" db="EMBL/GenBank/DDBJ databases">
        <title>Novel sulphate-reducing endosymbionts in the free-living metamonad Anaeramoeba.</title>
        <authorList>
            <person name="Jerlstrom-Hultqvist J."/>
            <person name="Cepicka I."/>
            <person name="Gallot-Lavallee L."/>
            <person name="Salas-Leiva D."/>
            <person name="Curtis B.A."/>
            <person name="Zahonova K."/>
            <person name="Pipaliya S."/>
            <person name="Dacks J."/>
            <person name="Roger A.J."/>
        </authorList>
    </citation>
    <scope>NUCLEOTIDE SEQUENCE</scope>
    <source>
        <strain evidence="8">BMAN</strain>
    </source>
</reference>
<organism evidence="8 9">
    <name type="scientific">Anaeramoeba ignava</name>
    <name type="common">Anaerobic marine amoeba</name>
    <dbReference type="NCBI Taxonomy" id="1746090"/>
    <lineage>
        <taxon>Eukaryota</taxon>
        <taxon>Metamonada</taxon>
        <taxon>Anaeramoebidae</taxon>
        <taxon>Anaeramoeba</taxon>
    </lineage>
</organism>
<evidence type="ECO:0000259" key="7">
    <source>
        <dbReference type="PROSITE" id="PS51339"/>
    </source>
</evidence>
<keyword evidence="9" id="KW-1185">Reference proteome</keyword>
<dbReference type="SUPFAM" id="SSF52799">
    <property type="entry name" value="(Phosphotyrosine protein) phosphatases II"/>
    <property type="match status" value="2"/>
</dbReference>
<dbReference type="GO" id="GO:0004438">
    <property type="term" value="F:phosphatidylinositol-3-phosphate phosphatase activity"/>
    <property type="evidence" value="ECO:0007669"/>
    <property type="project" value="TreeGrafter"/>
</dbReference>
<evidence type="ECO:0000313" key="9">
    <source>
        <dbReference type="Proteomes" id="UP001149090"/>
    </source>
</evidence>
<dbReference type="SUPFAM" id="SSF51294">
    <property type="entry name" value="Hedgehog/intein (Hint) domain"/>
    <property type="match status" value="1"/>
</dbReference>
<dbReference type="CDD" id="cd00081">
    <property type="entry name" value="Hint"/>
    <property type="match status" value="1"/>
</dbReference>
<dbReference type="Pfam" id="PF06602">
    <property type="entry name" value="Myotub-related"/>
    <property type="match status" value="2"/>
</dbReference>
<dbReference type="GO" id="GO:0004519">
    <property type="term" value="F:endonuclease activity"/>
    <property type="evidence" value="ECO:0007669"/>
    <property type="project" value="InterPro"/>
</dbReference>
<dbReference type="AlphaFoldDB" id="A0A9Q0LCU8"/>
<evidence type="ECO:0000256" key="3">
    <source>
        <dbReference type="ARBA" id="ARBA00023000"/>
    </source>
</evidence>
<keyword evidence="2" id="KW-0068">Autocatalytic cleavage</keyword>
<dbReference type="EMBL" id="JAPDFW010000111">
    <property type="protein sequence ID" value="KAJ5068930.1"/>
    <property type="molecule type" value="Genomic_DNA"/>
</dbReference>
<dbReference type="GO" id="GO:0016020">
    <property type="term" value="C:membrane"/>
    <property type="evidence" value="ECO:0007669"/>
    <property type="project" value="TreeGrafter"/>
</dbReference>
<name>A0A9Q0LCU8_ANAIG</name>
<dbReference type="InterPro" id="IPR029021">
    <property type="entry name" value="Prot-tyrosine_phosphatase-like"/>
</dbReference>
<evidence type="ECO:0000256" key="4">
    <source>
        <dbReference type="PIRSR" id="PIRSR630564-2"/>
    </source>
</evidence>
<dbReference type="Gene3D" id="3.10.28.10">
    <property type="entry name" value="Homing endonucleases"/>
    <property type="match status" value="1"/>
</dbReference>
<evidence type="ECO:0000313" key="8">
    <source>
        <dbReference type="EMBL" id="KAJ5068930.1"/>
    </source>
</evidence>
<feature type="region of interest" description="Disordered" evidence="5">
    <location>
        <begin position="1021"/>
        <end position="1109"/>
    </location>
</feature>
<evidence type="ECO:0000256" key="5">
    <source>
        <dbReference type="SAM" id="MobiDB-lite"/>
    </source>
</evidence>
<keyword evidence="3" id="KW-0651">Protein splicing</keyword>
<dbReference type="PANTHER" id="PTHR10807">
    <property type="entry name" value="MYOTUBULARIN-RELATED"/>
    <property type="match status" value="1"/>
</dbReference>
<feature type="domain" description="Myotubularin phosphatase" evidence="7">
    <location>
        <begin position="201"/>
        <end position="967"/>
    </location>
</feature>
<dbReference type="InterPro" id="IPR036844">
    <property type="entry name" value="Hint_dom_sf"/>
</dbReference>
<comment type="similarity">
    <text evidence="1">Belongs to the protein-tyrosine phosphatase family. Non-receptor class myotubularin subfamily.</text>
</comment>
<gene>
    <name evidence="8" type="ORF">M0811_12102</name>
</gene>
<dbReference type="InterPro" id="IPR011993">
    <property type="entry name" value="PH-like_dom_sf"/>
</dbReference>
<feature type="binding site" evidence="4">
    <location>
        <begin position="324"/>
        <end position="327"/>
    </location>
    <ligand>
        <name>substrate</name>
    </ligand>
</feature>
<feature type="compositionally biased region" description="Basic and acidic residues" evidence="5">
    <location>
        <begin position="1036"/>
        <end position="1093"/>
    </location>
</feature>
<dbReference type="PANTHER" id="PTHR10807:SF128">
    <property type="entry name" value="PHOSPHATIDYLINOSITOL-3,5-BISPHOSPHATE 3-PHOSPHATASE"/>
    <property type="match status" value="1"/>
</dbReference>
<comment type="caution">
    <text evidence="8">The sequence shown here is derived from an EMBL/GenBank/DDBJ whole genome shotgun (WGS) entry which is preliminary data.</text>
</comment>
<evidence type="ECO:0000256" key="1">
    <source>
        <dbReference type="ARBA" id="ARBA00007471"/>
    </source>
</evidence>
<evidence type="ECO:0000256" key="2">
    <source>
        <dbReference type="ARBA" id="ARBA00022813"/>
    </source>
</evidence>